<dbReference type="GO" id="GO:0050308">
    <property type="term" value="F:sugar-phosphatase activity"/>
    <property type="evidence" value="ECO:0007669"/>
    <property type="project" value="TreeGrafter"/>
</dbReference>
<dbReference type="Proteomes" id="UP000023067">
    <property type="component" value="Unassembled WGS sequence"/>
</dbReference>
<sequence>MSDSGSPRPTSRTPALPESPPAAPPSPLPASFPVHLFDLDGVITPTAIVHMRAWTAMFSAFLASRGVQEPYTDADYFAYVDGKPRYDGVASFLGSRGIELPYGEPGDPAHQEPGQETVCGLGNRKNDEVMTMIREDGVDPYPGTVAFLDSLPADARLGVVSSSRNAEEVLAGAGLRDRFEVVVDGNVAAAEGLPGKPAPDTFVHAARLLDAEPAQAVVYEDAVAGVSAGAAGAFGLVIGVDRGVGHETLAGAGASLVVSDLEELLAPGRSASPDPDPSTDTTSHDPEDQA</sequence>
<evidence type="ECO:0000313" key="2">
    <source>
        <dbReference type="EMBL" id="EWS81113.1"/>
    </source>
</evidence>
<dbReference type="SFLD" id="SFLDG01129">
    <property type="entry name" value="C1.5:_HAD__Beta-PGM__Phosphata"/>
    <property type="match status" value="1"/>
</dbReference>
<dbReference type="SFLD" id="SFLDS00003">
    <property type="entry name" value="Haloacid_Dehalogenase"/>
    <property type="match status" value="1"/>
</dbReference>
<proteinExistence type="predicted"/>
<dbReference type="InterPro" id="IPR023214">
    <property type="entry name" value="HAD_sf"/>
</dbReference>
<evidence type="ECO:0000256" key="1">
    <source>
        <dbReference type="SAM" id="MobiDB-lite"/>
    </source>
</evidence>
<dbReference type="HOGENOM" id="CLU_045011_4_0_11"/>
<comment type="caution">
    <text evidence="2">The sequence shown here is derived from an EMBL/GenBank/DDBJ whole genome shotgun (WGS) entry which is preliminary data.</text>
</comment>
<dbReference type="PATRIC" id="fig|396014.3.peg.1982"/>
<dbReference type="STRING" id="396014.BF93_18235"/>
<reference evidence="2 3" key="1">
    <citation type="submission" date="2014-02" db="EMBL/GenBank/DDBJ databases">
        <title>Genome sequence of Brachybacterium phenoliresistens strain W13A50.</title>
        <authorList>
            <person name="Wang X."/>
        </authorList>
    </citation>
    <scope>NUCLEOTIDE SEQUENCE [LARGE SCALE GENOMIC DNA]</scope>
    <source>
        <strain evidence="2 3">W13A50</strain>
    </source>
</reference>
<organism evidence="2 3">
    <name type="scientific">Brachybacterium phenoliresistens</name>
    <dbReference type="NCBI Taxonomy" id="396014"/>
    <lineage>
        <taxon>Bacteria</taxon>
        <taxon>Bacillati</taxon>
        <taxon>Actinomycetota</taxon>
        <taxon>Actinomycetes</taxon>
        <taxon>Micrococcales</taxon>
        <taxon>Dermabacteraceae</taxon>
        <taxon>Brachybacterium</taxon>
    </lineage>
</organism>
<evidence type="ECO:0000313" key="3">
    <source>
        <dbReference type="Proteomes" id="UP000023067"/>
    </source>
</evidence>
<accession>Z9JSY2</accession>
<name>Z9JSY2_9MICO</name>
<keyword evidence="3" id="KW-1185">Reference proteome</keyword>
<dbReference type="Gene3D" id="1.10.150.240">
    <property type="entry name" value="Putative phosphatase, domain 2"/>
    <property type="match status" value="1"/>
</dbReference>
<feature type="region of interest" description="Disordered" evidence="1">
    <location>
        <begin position="1"/>
        <end position="27"/>
    </location>
</feature>
<feature type="region of interest" description="Disordered" evidence="1">
    <location>
        <begin position="265"/>
        <end position="290"/>
    </location>
</feature>
<dbReference type="NCBIfam" id="TIGR01509">
    <property type="entry name" value="HAD-SF-IA-v3"/>
    <property type="match status" value="1"/>
</dbReference>
<gene>
    <name evidence="2" type="ORF">BF93_18235</name>
</gene>
<dbReference type="SUPFAM" id="SSF56784">
    <property type="entry name" value="HAD-like"/>
    <property type="match status" value="1"/>
</dbReference>
<feature type="compositionally biased region" description="Polar residues" evidence="1">
    <location>
        <begin position="1"/>
        <end position="13"/>
    </location>
</feature>
<dbReference type="InterPro" id="IPR036412">
    <property type="entry name" value="HAD-like_sf"/>
</dbReference>
<dbReference type="InterPro" id="IPR006439">
    <property type="entry name" value="HAD-SF_hydro_IA"/>
</dbReference>
<dbReference type="InterPro" id="IPR051806">
    <property type="entry name" value="HAD-like_SPP"/>
</dbReference>
<dbReference type="Gene3D" id="3.40.50.1000">
    <property type="entry name" value="HAD superfamily/HAD-like"/>
    <property type="match status" value="1"/>
</dbReference>
<dbReference type="eggNOG" id="COG0637">
    <property type="taxonomic scope" value="Bacteria"/>
</dbReference>
<dbReference type="PANTHER" id="PTHR43481">
    <property type="entry name" value="FRUCTOSE-1-PHOSPHATE PHOSPHATASE"/>
    <property type="match status" value="1"/>
</dbReference>
<dbReference type="PANTHER" id="PTHR43481:SF4">
    <property type="entry name" value="GLYCEROL-1-PHOSPHATE PHOSPHOHYDROLASE 1-RELATED"/>
    <property type="match status" value="1"/>
</dbReference>
<dbReference type="InterPro" id="IPR023198">
    <property type="entry name" value="PGP-like_dom2"/>
</dbReference>
<dbReference type="Pfam" id="PF00702">
    <property type="entry name" value="Hydrolase"/>
    <property type="match status" value="1"/>
</dbReference>
<dbReference type="EMBL" id="JDYK01000009">
    <property type="protein sequence ID" value="EWS81113.1"/>
    <property type="molecule type" value="Genomic_DNA"/>
</dbReference>
<feature type="compositionally biased region" description="Pro residues" evidence="1">
    <location>
        <begin position="17"/>
        <end position="27"/>
    </location>
</feature>
<dbReference type="AlphaFoldDB" id="Z9JSY2"/>
<protein>
    <submittedName>
        <fullName evidence="2">Haloacid dehalogenase</fullName>
    </submittedName>
</protein>
<dbReference type="OrthoDB" id="9797743at2"/>